<feature type="non-terminal residue" evidence="1">
    <location>
        <position position="47"/>
    </location>
</feature>
<evidence type="ECO:0000313" key="1">
    <source>
        <dbReference type="EMBL" id="GAF78543.1"/>
    </source>
</evidence>
<accession>X0SBX1</accession>
<dbReference type="EMBL" id="BARS01000518">
    <property type="protein sequence ID" value="GAF78543.1"/>
    <property type="molecule type" value="Genomic_DNA"/>
</dbReference>
<reference evidence="1" key="1">
    <citation type="journal article" date="2014" name="Front. Microbiol.">
        <title>High frequency of phylogenetically diverse reductive dehalogenase-homologous genes in deep subseafloor sedimentary metagenomes.</title>
        <authorList>
            <person name="Kawai M."/>
            <person name="Futagami T."/>
            <person name="Toyoda A."/>
            <person name="Takaki Y."/>
            <person name="Nishi S."/>
            <person name="Hori S."/>
            <person name="Arai W."/>
            <person name="Tsubouchi T."/>
            <person name="Morono Y."/>
            <person name="Uchiyama I."/>
            <person name="Ito T."/>
            <person name="Fujiyama A."/>
            <person name="Inagaki F."/>
            <person name="Takami H."/>
        </authorList>
    </citation>
    <scope>NUCLEOTIDE SEQUENCE</scope>
    <source>
        <strain evidence="1">Expedition CK06-06</strain>
    </source>
</reference>
<dbReference type="AlphaFoldDB" id="X0SBX1"/>
<organism evidence="1">
    <name type="scientific">marine sediment metagenome</name>
    <dbReference type="NCBI Taxonomy" id="412755"/>
    <lineage>
        <taxon>unclassified sequences</taxon>
        <taxon>metagenomes</taxon>
        <taxon>ecological metagenomes</taxon>
    </lineage>
</organism>
<gene>
    <name evidence="1" type="ORF">S01H1_01231</name>
</gene>
<proteinExistence type="predicted"/>
<protein>
    <submittedName>
        <fullName evidence="1">Uncharacterized protein</fullName>
    </submittedName>
</protein>
<name>X0SBX1_9ZZZZ</name>
<comment type="caution">
    <text evidence="1">The sequence shown here is derived from an EMBL/GenBank/DDBJ whole genome shotgun (WGS) entry which is preliminary data.</text>
</comment>
<sequence>MHTRPLEDNISFSLIEDISTKPSSRVTYDDLLREVDLLEMTTVPNMD</sequence>